<gene>
    <name evidence="2" type="ORF">N0F65_000021</name>
</gene>
<comment type="caution">
    <text evidence="2">The sequence shown here is derived from an EMBL/GenBank/DDBJ whole genome shotgun (WGS) entry which is preliminary data.</text>
</comment>
<reference evidence="2" key="2">
    <citation type="journal article" date="2023" name="Microbiol Resour">
        <title>Decontamination and Annotation of the Draft Genome Sequence of the Oomycete Lagenidium giganteum ARSEF 373.</title>
        <authorList>
            <person name="Morgan W.R."/>
            <person name="Tartar A."/>
        </authorList>
    </citation>
    <scope>NUCLEOTIDE SEQUENCE</scope>
    <source>
        <strain evidence="2">ARSEF 373</strain>
    </source>
</reference>
<feature type="region of interest" description="Disordered" evidence="1">
    <location>
        <begin position="31"/>
        <end position="59"/>
    </location>
</feature>
<proteinExistence type="predicted"/>
<reference evidence="2" key="1">
    <citation type="submission" date="2022-11" db="EMBL/GenBank/DDBJ databases">
        <authorList>
            <person name="Morgan W.R."/>
            <person name="Tartar A."/>
        </authorList>
    </citation>
    <scope>NUCLEOTIDE SEQUENCE</scope>
    <source>
        <strain evidence="2">ARSEF 373</strain>
    </source>
</reference>
<evidence type="ECO:0000256" key="1">
    <source>
        <dbReference type="SAM" id="MobiDB-lite"/>
    </source>
</evidence>
<evidence type="ECO:0000313" key="3">
    <source>
        <dbReference type="Proteomes" id="UP001146120"/>
    </source>
</evidence>
<organism evidence="2 3">
    <name type="scientific">Lagenidium giganteum</name>
    <dbReference type="NCBI Taxonomy" id="4803"/>
    <lineage>
        <taxon>Eukaryota</taxon>
        <taxon>Sar</taxon>
        <taxon>Stramenopiles</taxon>
        <taxon>Oomycota</taxon>
        <taxon>Peronosporomycetes</taxon>
        <taxon>Pythiales</taxon>
        <taxon>Pythiaceae</taxon>
    </lineage>
</organism>
<protein>
    <submittedName>
        <fullName evidence="2">Uncharacterized protein</fullName>
    </submittedName>
</protein>
<name>A0AAV2YLC9_9STRA</name>
<evidence type="ECO:0000313" key="2">
    <source>
        <dbReference type="EMBL" id="DAZ94706.1"/>
    </source>
</evidence>
<dbReference type="AlphaFoldDB" id="A0AAV2YLC9"/>
<feature type="compositionally biased region" description="Low complexity" evidence="1">
    <location>
        <begin position="40"/>
        <end position="59"/>
    </location>
</feature>
<dbReference type="EMBL" id="DAKRPA010000237">
    <property type="protein sequence ID" value="DAZ94706.1"/>
    <property type="molecule type" value="Genomic_DNA"/>
</dbReference>
<dbReference type="Proteomes" id="UP001146120">
    <property type="component" value="Unassembled WGS sequence"/>
</dbReference>
<sequence>MWRPQFNTIQTCIDKSKKSLSALQQYIARMDTVDEDDGSSSEGSDSEYSSAAESVTIAD</sequence>
<keyword evidence="3" id="KW-1185">Reference proteome</keyword>
<accession>A0AAV2YLC9</accession>